<sequence length="711" mass="78727">MSETRKKKIAILGGGVAALTSAFYLASRPGAADMYDITVYSIGWRLGGKCATGRNPDFGQRIEEHGIHGFLGSYYNTLSMMTECYDMLGRPAGQPLATFQEAFYPVDSILCWEFRNYGWVNWPINVPRNSLEPWDPTSMPTLQHWITAIVKFLNHFADQHPAGSTLMENIQLKAAGAMLKGLSAHMEAMTRGDAGPLQKGIEQFLDVFKKAAEGLVVNNDPLRHLYITIDYFLTMLRGILADDVLNKGFDFLDDENFSDWFARHGGSMLMISSPLSLNTPNLSYQYPDGDTTRPPAMAAGAYLHWTLREFAYLGSFGWLFAAGTGDTVVAPLYQVLKRLGVKFELFHKVREITATPDGKGVDEVVFDIQATLKDPAAGYEPLIDLPLKAYGGKTLPVWPDRPLYDQLVQGEAMKAAKVDIESYWTPWKPVAEKRLKVGREADTVICAISIGALPILAPQLMAANPNWPPMVDKIKTVQTQTLQIWMNRTLKDMGLPFEYKNYDRLIGATFVNPIDGVADFTDLIPVEDWPDDHTPKSLLYFSGAAPQYDAQPPFSDHDYPVREKARVKAQAQQYLQACMGALLPKSTTNAVNPPGDQIGFDFGQLVCPYDDAKTLGVARLGQQFWKPNIDPTERYVTSPPGSTKYRLKAWDSGFANLVIAGDWIYTGLNVGSFEGACMGGKLAVHAVDPAAMPLDKVYGYPLNKGPKAENL</sequence>
<dbReference type="AlphaFoldDB" id="A0A516H6P9"/>
<dbReference type="InterPro" id="IPR050464">
    <property type="entry name" value="Zeta_carotene_desat/Oxidored"/>
</dbReference>
<evidence type="ECO:0008006" key="3">
    <source>
        <dbReference type="Google" id="ProtNLM"/>
    </source>
</evidence>
<reference evidence="1 2" key="1">
    <citation type="submission" date="2019-07" db="EMBL/GenBank/DDBJ databases">
        <title>Genome sequencing for Ferrovibrio sp. K5.</title>
        <authorList>
            <person name="Park S.-J."/>
        </authorList>
    </citation>
    <scope>NUCLEOTIDE SEQUENCE [LARGE SCALE GENOMIC DNA]</scope>
    <source>
        <strain evidence="1 2">K5</strain>
    </source>
</reference>
<dbReference type="SUPFAM" id="SSF51905">
    <property type="entry name" value="FAD/NAD(P)-binding domain"/>
    <property type="match status" value="1"/>
</dbReference>
<accession>A0A516H6P9</accession>
<dbReference type="GO" id="GO:0016491">
    <property type="term" value="F:oxidoreductase activity"/>
    <property type="evidence" value="ECO:0007669"/>
    <property type="project" value="TreeGrafter"/>
</dbReference>
<keyword evidence="2" id="KW-1185">Reference proteome</keyword>
<dbReference type="EMBL" id="CP041636">
    <property type="protein sequence ID" value="QDO99454.1"/>
    <property type="molecule type" value="Genomic_DNA"/>
</dbReference>
<organism evidence="1 2">
    <name type="scientific">Ferrovibrio terrae</name>
    <dbReference type="NCBI Taxonomy" id="2594003"/>
    <lineage>
        <taxon>Bacteria</taxon>
        <taxon>Pseudomonadati</taxon>
        <taxon>Pseudomonadota</taxon>
        <taxon>Alphaproteobacteria</taxon>
        <taxon>Rhodospirillales</taxon>
        <taxon>Rhodospirillaceae</taxon>
        <taxon>Ferrovibrio</taxon>
    </lineage>
</organism>
<evidence type="ECO:0000313" key="2">
    <source>
        <dbReference type="Proteomes" id="UP000317496"/>
    </source>
</evidence>
<dbReference type="InterPro" id="IPR036188">
    <property type="entry name" value="FAD/NAD-bd_sf"/>
</dbReference>
<dbReference type="KEGG" id="fer:FNB15_20225"/>
<protein>
    <recommendedName>
        <fullName evidence="3">NAD(P)-binding protein</fullName>
    </recommendedName>
</protein>
<name>A0A516H6P9_9PROT</name>
<dbReference type="OrthoDB" id="220163at2"/>
<evidence type="ECO:0000313" key="1">
    <source>
        <dbReference type="EMBL" id="QDO99454.1"/>
    </source>
</evidence>
<dbReference type="RefSeq" id="WP_144258450.1">
    <property type="nucleotide sequence ID" value="NZ_CP041636.1"/>
</dbReference>
<dbReference type="Pfam" id="PF13450">
    <property type="entry name" value="NAD_binding_8"/>
    <property type="match status" value="1"/>
</dbReference>
<dbReference type="Proteomes" id="UP000317496">
    <property type="component" value="Chromosome"/>
</dbReference>
<proteinExistence type="predicted"/>
<dbReference type="PANTHER" id="PTHR42923">
    <property type="entry name" value="PROTOPORPHYRINOGEN OXIDASE"/>
    <property type="match status" value="1"/>
</dbReference>
<dbReference type="PANTHER" id="PTHR42923:SF46">
    <property type="entry name" value="AMINE OXIDASE"/>
    <property type="match status" value="1"/>
</dbReference>
<gene>
    <name evidence="1" type="ORF">FNB15_20225</name>
</gene>
<dbReference type="Gene3D" id="3.50.50.60">
    <property type="entry name" value="FAD/NAD(P)-binding domain"/>
    <property type="match status" value="1"/>
</dbReference>